<gene>
    <name evidence="2" type="ORF">HUK82_09050</name>
</gene>
<protein>
    <recommendedName>
        <fullName evidence="4">Lipoprotein</fullName>
    </recommendedName>
</protein>
<dbReference type="EMBL" id="JABXXR010000059">
    <property type="protein sequence ID" value="NVN40709.1"/>
    <property type="molecule type" value="Genomic_DNA"/>
</dbReference>
<name>A0A850PDF3_9PROT</name>
<dbReference type="Proteomes" id="UP000585665">
    <property type="component" value="Unassembled WGS sequence"/>
</dbReference>
<evidence type="ECO:0008006" key="4">
    <source>
        <dbReference type="Google" id="ProtNLM"/>
    </source>
</evidence>
<accession>A0A850PDF3</accession>
<evidence type="ECO:0000313" key="2">
    <source>
        <dbReference type="EMBL" id="NVN40709.1"/>
    </source>
</evidence>
<dbReference type="AlphaFoldDB" id="A0A850PDF3"/>
<proteinExistence type="predicted"/>
<dbReference type="Gene3D" id="3.30.160.150">
    <property type="entry name" value="Lipoprotein like domain"/>
    <property type="match status" value="1"/>
</dbReference>
<feature type="region of interest" description="Disordered" evidence="1">
    <location>
        <begin position="176"/>
        <end position="223"/>
    </location>
</feature>
<comment type="caution">
    <text evidence="2">The sequence shown here is derived from an EMBL/GenBank/DDBJ whole genome shotgun (WGS) entry which is preliminary data.</text>
</comment>
<organism evidence="2 3">
    <name type="scientific">Ameyamaea chiangmaiensis</name>
    <dbReference type="NCBI Taxonomy" id="442969"/>
    <lineage>
        <taxon>Bacteria</taxon>
        <taxon>Pseudomonadati</taxon>
        <taxon>Pseudomonadota</taxon>
        <taxon>Alphaproteobacteria</taxon>
        <taxon>Acetobacterales</taxon>
        <taxon>Acetobacteraceae</taxon>
        <taxon>Ameyamaea</taxon>
    </lineage>
</organism>
<evidence type="ECO:0000256" key="1">
    <source>
        <dbReference type="SAM" id="MobiDB-lite"/>
    </source>
</evidence>
<keyword evidence="3" id="KW-1185">Reference proteome</keyword>
<sequence>MVLGLLACLGLGGCGFTPLYGNGSGPAGIAGVGNVSAELERVYVARIGGVYGEQVRLALQADMSGAGPEHPDGYTLSVLPNVSEESIDIHPDNTSGRQRITASAHWKLYTVEQYPKLLAEGAASTMDGYENTYEQYFAQTMNGETARGRVAKTLADAVTQQVSIWFRTHARPVTEADDHTPTYADPTAMPNSSNTIPTHKAGADGFPSMAIGRETPNADDSGD</sequence>
<reference evidence="2 3" key="1">
    <citation type="submission" date="2020-06" db="EMBL/GenBank/DDBJ databases">
        <title>Description of novel acetic acid bacteria.</title>
        <authorList>
            <person name="Sombolestani A."/>
        </authorList>
    </citation>
    <scope>NUCLEOTIDE SEQUENCE [LARGE SCALE GENOMIC DNA]</scope>
    <source>
        <strain evidence="2 3">LMG 27010</strain>
    </source>
</reference>
<evidence type="ECO:0000313" key="3">
    <source>
        <dbReference type="Proteomes" id="UP000585665"/>
    </source>
</evidence>